<name>A0A7X9FVC4_9DELT</name>
<comment type="caution">
    <text evidence="3">The sequence shown here is derived from an EMBL/GenBank/DDBJ whole genome shotgun (WGS) entry which is preliminary data.</text>
</comment>
<evidence type="ECO:0000313" key="3">
    <source>
        <dbReference type="EMBL" id="NMC64464.1"/>
    </source>
</evidence>
<dbReference type="Proteomes" id="UP000524246">
    <property type="component" value="Unassembled WGS sequence"/>
</dbReference>
<dbReference type="PANTHER" id="PTHR33371:SF4">
    <property type="entry name" value="INTERMEMBRANE PHOSPHOLIPID TRANSPORT SYSTEM BINDING PROTEIN MLAD"/>
    <property type="match status" value="1"/>
</dbReference>
<evidence type="ECO:0000313" key="4">
    <source>
        <dbReference type="Proteomes" id="UP000524246"/>
    </source>
</evidence>
<feature type="transmembrane region" description="Helical" evidence="1">
    <location>
        <begin position="7"/>
        <end position="28"/>
    </location>
</feature>
<evidence type="ECO:0000259" key="2">
    <source>
        <dbReference type="Pfam" id="PF02470"/>
    </source>
</evidence>
<dbReference type="InterPro" id="IPR052336">
    <property type="entry name" value="MlaD_Phospholipid_Transporter"/>
</dbReference>
<dbReference type="Pfam" id="PF02470">
    <property type="entry name" value="MlaD"/>
    <property type="match status" value="1"/>
</dbReference>
<reference evidence="3 4" key="1">
    <citation type="journal article" date="2020" name="Biotechnol. Biofuels">
        <title>New insights from the biogas microbiome by comprehensive genome-resolved metagenomics of nearly 1600 species originating from multiple anaerobic digesters.</title>
        <authorList>
            <person name="Campanaro S."/>
            <person name="Treu L."/>
            <person name="Rodriguez-R L.M."/>
            <person name="Kovalovszki A."/>
            <person name="Ziels R.M."/>
            <person name="Maus I."/>
            <person name="Zhu X."/>
            <person name="Kougias P.G."/>
            <person name="Basile A."/>
            <person name="Luo G."/>
            <person name="Schluter A."/>
            <person name="Konstantinidis K.T."/>
            <person name="Angelidaki I."/>
        </authorList>
    </citation>
    <scope>NUCLEOTIDE SEQUENCE [LARGE SCALE GENOMIC DNA]</scope>
    <source>
        <strain evidence="3">AS27yjCOA_65</strain>
    </source>
</reference>
<dbReference type="InterPro" id="IPR003399">
    <property type="entry name" value="Mce/MlaD"/>
</dbReference>
<keyword evidence="1" id="KW-0472">Membrane</keyword>
<dbReference type="AlphaFoldDB" id="A0A7X9FVC4"/>
<protein>
    <submittedName>
        <fullName evidence="3">MCE family protein</fullName>
    </submittedName>
</protein>
<sequence length="353" mass="38255">MQHSAELKAGGFVLTALFLFTLFIWVLGNERQIFSKQQEFYALFKDVKGLSEGAPVRLGGISIGRVSKISFSTDYRNPNINVTLLINEDYLERIRSDSLVSIETQGLLGDRFVNISMASGGRPLPPGSMLSSTEPADISQVFQKAQQIVDNTVKISENVNKFFGEGGESAMANISNGAKSLSNILKEIESGNGILHGIIYKDDPEGKFANGITKITNDLSAMTKEIREGDGIIHALIFDKEGKSSVREFRNAVKNVADLSAKVAEIALEIKDGKGLAHELIFGQSPQSIADLFSKLNETVDNVKKASDALSNGTGSLGALLIDPQLYENLVEITDGAKRSFLLRQAIRASLGK</sequence>
<keyword evidence="1" id="KW-0812">Transmembrane</keyword>
<gene>
    <name evidence="3" type="ORF">GYA55_14965</name>
</gene>
<accession>A0A7X9FVC4</accession>
<proteinExistence type="predicted"/>
<evidence type="ECO:0000256" key="1">
    <source>
        <dbReference type="SAM" id="Phobius"/>
    </source>
</evidence>
<dbReference type="EMBL" id="JAAZON010000680">
    <property type="protein sequence ID" value="NMC64464.1"/>
    <property type="molecule type" value="Genomic_DNA"/>
</dbReference>
<organism evidence="3 4">
    <name type="scientific">SAR324 cluster bacterium</name>
    <dbReference type="NCBI Taxonomy" id="2024889"/>
    <lineage>
        <taxon>Bacteria</taxon>
        <taxon>Deltaproteobacteria</taxon>
        <taxon>SAR324 cluster</taxon>
    </lineage>
</organism>
<keyword evidence="1" id="KW-1133">Transmembrane helix</keyword>
<feature type="domain" description="Mce/MlaD" evidence="2">
    <location>
        <begin position="37"/>
        <end position="116"/>
    </location>
</feature>
<dbReference type="PANTHER" id="PTHR33371">
    <property type="entry name" value="INTERMEMBRANE PHOSPHOLIPID TRANSPORT SYSTEM BINDING PROTEIN MLAD-RELATED"/>
    <property type="match status" value="1"/>
</dbReference>